<keyword evidence="4" id="KW-1185">Reference proteome</keyword>
<organism evidence="3 4">
    <name type="scientific">Dorcoceras hygrometricum</name>
    <dbReference type="NCBI Taxonomy" id="472368"/>
    <lineage>
        <taxon>Eukaryota</taxon>
        <taxon>Viridiplantae</taxon>
        <taxon>Streptophyta</taxon>
        <taxon>Embryophyta</taxon>
        <taxon>Tracheophyta</taxon>
        <taxon>Spermatophyta</taxon>
        <taxon>Magnoliopsida</taxon>
        <taxon>eudicotyledons</taxon>
        <taxon>Gunneridae</taxon>
        <taxon>Pentapetalae</taxon>
        <taxon>asterids</taxon>
        <taxon>lamiids</taxon>
        <taxon>Lamiales</taxon>
        <taxon>Gesneriaceae</taxon>
        <taxon>Didymocarpoideae</taxon>
        <taxon>Trichosporeae</taxon>
        <taxon>Loxocarpinae</taxon>
        <taxon>Dorcoceras</taxon>
    </lineage>
</organism>
<evidence type="ECO:0000256" key="1">
    <source>
        <dbReference type="SAM" id="Coils"/>
    </source>
</evidence>
<evidence type="ECO:0000256" key="2">
    <source>
        <dbReference type="SAM" id="MobiDB-lite"/>
    </source>
</evidence>
<feature type="region of interest" description="Disordered" evidence="2">
    <location>
        <begin position="221"/>
        <end position="276"/>
    </location>
</feature>
<gene>
    <name evidence="3" type="ORF">F511_31541</name>
</gene>
<dbReference type="Proteomes" id="UP000250235">
    <property type="component" value="Unassembled WGS sequence"/>
</dbReference>
<feature type="region of interest" description="Disordered" evidence="2">
    <location>
        <begin position="1"/>
        <end position="37"/>
    </location>
</feature>
<dbReference type="AlphaFoldDB" id="A0A2Z7BT84"/>
<accession>A0A2Z7BT84</accession>
<name>A0A2Z7BT84_9LAMI</name>
<sequence>MSSPSNTPVSSTAASIDSASPRRQAEEPWLPEPEELPYTPWYEEKSSNLKLSDIATIKEKGGQWCDSMRDPWRCEMHWKDNVFTLTPRTPDRASSLTPSSRLCAAAVDRQSGPRPKSIFLRKSTLEDLTDFARTETPLHDDRNKSSEGRRVVADGRRVVAESTCVTLNGSGIQLAVGPQPLWLRNHNFGLAQRIMVKRLATSRHDPLGITDSACKNQLVVGTQPEETQERSRAQTPPTTMPEETPDPTPVVTIAEASSSRRRSGRPPPFDPSKDSLVASPTAVVATRYICNMAPDPDLQVLMKADDVEAIAWGGEMVKRLTRAHQKVNATSKNFDKAMSQHAEAVARLEELEAHRARELEAAKTQLESLGAELAAEKEARAVERNACSPPRRRRRVYERKYRFGRARMCWRRKATRNWLVRNWALVLRWGCHPRKCQYGTGLWCRAGRAYMFCVEELREIGQCGTGLWCSGGVATQGCASTELGFGTQLGSSPEELES</sequence>
<keyword evidence="1" id="KW-0175">Coiled coil</keyword>
<evidence type="ECO:0000313" key="4">
    <source>
        <dbReference type="Proteomes" id="UP000250235"/>
    </source>
</evidence>
<protein>
    <submittedName>
        <fullName evidence="3">Uncharacterized protein</fullName>
    </submittedName>
</protein>
<dbReference type="EMBL" id="KV002492">
    <property type="protein sequence ID" value="KZV37773.1"/>
    <property type="molecule type" value="Genomic_DNA"/>
</dbReference>
<proteinExistence type="predicted"/>
<reference evidence="3 4" key="1">
    <citation type="journal article" date="2015" name="Proc. Natl. Acad. Sci. U.S.A.">
        <title>The resurrection genome of Boea hygrometrica: A blueprint for survival of dehydration.</title>
        <authorList>
            <person name="Xiao L."/>
            <person name="Yang G."/>
            <person name="Zhang L."/>
            <person name="Yang X."/>
            <person name="Zhao S."/>
            <person name="Ji Z."/>
            <person name="Zhou Q."/>
            <person name="Hu M."/>
            <person name="Wang Y."/>
            <person name="Chen M."/>
            <person name="Xu Y."/>
            <person name="Jin H."/>
            <person name="Xiao X."/>
            <person name="Hu G."/>
            <person name="Bao F."/>
            <person name="Hu Y."/>
            <person name="Wan P."/>
            <person name="Li L."/>
            <person name="Deng X."/>
            <person name="Kuang T."/>
            <person name="Xiang C."/>
            <person name="Zhu J.K."/>
            <person name="Oliver M.J."/>
            <person name="He Y."/>
        </authorList>
    </citation>
    <scope>NUCLEOTIDE SEQUENCE [LARGE SCALE GENOMIC DNA]</scope>
    <source>
        <strain evidence="4">cv. XS01</strain>
    </source>
</reference>
<feature type="compositionally biased region" description="Polar residues" evidence="2">
    <location>
        <begin position="1"/>
        <end position="18"/>
    </location>
</feature>
<evidence type="ECO:0000313" key="3">
    <source>
        <dbReference type="EMBL" id="KZV37773.1"/>
    </source>
</evidence>
<feature type="coiled-coil region" evidence="1">
    <location>
        <begin position="334"/>
        <end position="379"/>
    </location>
</feature>